<evidence type="ECO:0000313" key="2">
    <source>
        <dbReference type="Proteomes" id="UP000287166"/>
    </source>
</evidence>
<dbReference type="EMBL" id="BFAD01000010">
    <property type="protein sequence ID" value="GBE87038.1"/>
    <property type="molecule type" value="Genomic_DNA"/>
</dbReference>
<reference evidence="1 2" key="1">
    <citation type="journal article" date="2018" name="Sci. Rep.">
        <title>Genome sequence of the cauliflower mushroom Sparassis crispa (Hanabiratake) and its association with beneficial usage.</title>
        <authorList>
            <person name="Kiyama R."/>
            <person name="Furutani Y."/>
            <person name="Kawaguchi K."/>
            <person name="Nakanishi T."/>
        </authorList>
    </citation>
    <scope>NUCLEOTIDE SEQUENCE [LARGE SCALE GENOMIC DNA]</scope>
</reference>
<dbReference type="Proteomes" id="UP000287166">
    <property type="component" value="Unassembled WGS sequence"/>
</dbReference>
<accession>A0A401GXT9</accession>
<protein>
    <submittedName>
        <fullName evidence="1">Uncharacterized protein</fullName>
    </submittedName>
</protein>
<dbReference type="AlphaFoldDB" id="A0A401GXT9"/>
<dbReference type="InParanoid" id="A0A401GXT9"/>
<comment type="caution">
    <text evidence="1">The sequence shown here is derived from an EMBL/GenBank/DDBJ whole genome shotgun (WGS) entry which is preliminary data.</text>
</comment>
<dbReference type="RefSeq" id="XP_027617951.1">
    <property type="nucleotide sequence ID" value="XM_027762150.1"/>
</dbReference>
<gene>
    <name evidence="1" type="ORF">SCP_1002850</name>
</gene>
<proteinExistence type="predicted"/>
<dbReference type="GeneID" id="38783955"/>
<organism evidence="1 2">
    <name type="scientific">Sparassis crispa</name>
    <dbReference type="NCBI Taxonomy" id="139825"/>
    <lineage>
        <taxon>Eukaryota</taxon>
        <taxon>Fungi</taxon>
        <taxon>Dikarya</taxon>
        <taxon>Basidiomycota</taxon>
        <taxon>Agaricomycotina</taxon>
        <taxon>Agaricomycetes</taxon>
        <taxon>Polyporales</taxon>
        <taxon>Sparassidaceae</taxon>
        <taxon>Sparassis</taxon>
    </lineage>
</organism>
<keyword evidence="2" id="KW-1185">Reference proteome</keyword>
<name>A0A401GXT9_9APHY</name>
<sequence>MCERGDKQSLSRVREGDSEMLAIVLHLDHVRTIEEGEVMQFNRTQYIPRRLTGEHDRTHLDLMSYKRLAQLGQGGAACCTPERLSTWSLPAPLEQELNGQHLRRGRDTKVYAARWIRLGYSEHTTSHIASDQRTDSLVSPEIQRQIYFTVGDDTERAIVC</sequence>
<evidence type="ECO:0000313" key="1">
    <source>
        <dbReference type="EMBL" id="GBE87038.1"/>
    </source>
</evidence>